<dbReference type="GO" id="GO:0006412">
    <property type="term" value="P:translation"/>
    <property type="evidence" value="ECO:0007669"/>
    <property type="project" value="InterPro"/>
</dbReference>
<dbReference type="PANTHER" id="PTHR13479">
    <property type="entry name" value="30S RIBOSOMAL PROTEIN S18"/>
    <property type="match status" value="1"/>
</dbReference>
<evidence type="ECO:0000313" key="5">
    <source>
        <dbReference type="EMBL" id="PIT97062.1"/>
    </source>
</evidence>
<keyword evidence="2 4" id="KW-0689">Ribosomal protein</keyword>
<protein>
    <submittedName>
        <fullName evidence="5">30S ribosomal protein S18</fullName>
    </submittedName>
</protein>
<dbReference type="InterPro" id="IPR001648">
    <property type="entry name" value="Ribosomal_bS18"/>
</dbReference>
<keyword evidence="3 4" id="KW-0687">Ribonucleoprotein</keyword>
<dbReference type="GO" id="GO:0003735">
    <property type="term" value="F:structural constituent of ribosome"/>
    <property type="evidence" value="ECO:0007669"/>
    <property type="project" value="InterPro"/>
</dbReference>
<reference evidence="6" key="1">
    <citation type="submission" date="2017-09" db="EMBL/GenBank/DDBJ databases">
        <title>Depth-based differentiation of microbial function through sediment-hosted aquifers and enrichment of novel symbionts in the deep terrestrial subsurface.</title>
        <authorList>
            <person name="Probst A.J."/>
            <person name="Ladd B."/>
            <person name="Jarett J.K."/>
            <person name="Geller-Mcgrath D.E."/>
            <person name="Sieber C.M.K."/>
            <person name="Emerson J.B."/>
            <person name="Anantharaman K."/>
            <person name="Thomas B.C."/>
            <person name="Malmstrom R."/>
            <person name="Stieglmeier M."/>
            <person name="Klingl A."/>
            <person name="Woyke T."/>
            <person name="Ryan C.M."/>
            <person name="Banfield J.F."/>
        </authorList>
    </citation>
    <scope>NUCLEOTIDE SEQUENCE [LARGE SCALE GENOMIC DNA]</scope>
</reference>
<dbReference type="InterPro" id="IPR036870">
    <property type="entry name" value="Ribosomal_bS18_sf"/>
</dbReference>
<organism evidence="5 6">
    <name type="scientific">Candidatus Berkelbacteria bacterium CG10_big_fil_rev_8_21_14_0_10_41_12</name>
    <dbReference type="NCBI Taxonomy" id="1974513"/>
    <lineage>
        <taxon>Bacteria</taxon>
        <taxon>Candidatus Berkelbacteria</taxon>
    </lineage>
</organism>
<proteinExistence type="inferred from homology"/>
<name>A0A2M6WWB6_9BACT</name>
<gene>
    <name evidence="5" type="primary">rpsR</name>
    <name evidence="5" type="ORF">COT77_03480</name>
</gene>
<dbReference type="NCBIfam" id="TIGR00165">
    <property type="entry name" value="S18"/>
    <property type="match status" value="1"/>
</dbReference>
<evidence type="ECO:0000256" key="3">
    <source>
        <dbReference type="ARBA" id="ARBA00023274"/>
    </source>
</evidence>
<evidence type="ECO:0000256" key="1">
    <source>
        <dbReference type="ARBA" id="ARBA00005589"/>
    </source>
</evidence>
<evidence type="ECO:0000256" key="2">
    <source>
        <dbReference type="ARBA" id="ARBA00022980"/>
    </source>
</evidence>
<comment type="caution">
    <text evidence="5">The sequence shown here is derived from an EMBL/GenBank/DDBJ whole genome shotgun (WGS) entry which is preliminary data.</text>
</comment>
<accession>A0A2M6WWB6</accession>
<dbReference type="Pfam" id="PF01084">
    <property type="entry name" value="Ribosomal_S18"/>
    <property type="match status" value="1"/>
</dbReference>
<dbReference type="AlphaFoldDB" id="A0A2M6WWB6"/>
<dbReference type="GO" id="GO:0070181">
    <property type="term" value="F:small ribosomal subunit rRNA binding"/>
    <property type="evidence" value="ECO:0007669"/>
    <property type="project" value="TreeGrafter"/>
</dbReference>
<dbReference type="EMBL" id="PEZV01000040">
    <property type="protein sequence ID" value="PIT97062.1"/>
    <property type="molecule type" value="Genomic_DNA"/>
</dbReference>
<dbReference type="PANTHER" id="PTHR13479:SF40">
    <property type="entry name" value="SMALL RIBOSOMAL SUBUNIT PROTEIN BS18M"/>
    <property type="match status" value="1"/>
</dbReference>
<dbReference type="PRINTS" id="PR00974">
    <property type="entry name" value="RIBOSOMALS18"/>
</dbReference>
<dbReference type="SUPFAM" id="SSF46911">
    <property type="entry name" value="Ribosomal protein S18"/>
    <property type="match status" value="1"/>
</dbReference>
<comment type="similarity">
    <text evidence="1 4">Belongs to the bacterial ribosomal protein bS18 family.</text>
</comment>
<evidence type="ECO:0000256" key="4">
    <source>
        <dbReference type="RuleBase" id="RU003910"/>
    </source>
</evidence>
<dbReference type="Proteomes" id="UP000228596">
    <property type="component" value="Unassembled WGS sequence"/>
</dbReference>
<evidence type="ECO:0000313" key="6">
    <source>
        <dbReference type="Proteomes" id="UP000228596"/>
    </source>
</evidence>
<dbReference type="Gene3D" id="4.10.640.10">
    <property type="entry name" value="Ribosomal protein S18"/>
    <property type="match status" value="1"/>
</dbReference>
<dbReference type="GO" id="GO:0022627">
    <property type="term" value="C:cytosolic small ribosomal subunit"/>
    <property type="evidence" value="ECO:0007669"/>
    <property type="project" value="TreeGrafter"/>
</dbReference>
<sequence length="66" mass="7705">MARICYACKNNVKEIDYKDPSLSRYLTNWGKIKTRKETGFCASHQRSLACAIKRARYLSLVVYTNR</sequence>